<dbReference type="PROSITE" id="PS51257">
    <property type="entry name" value="PROKAR_LIPOPROTEIN"/>
    <property type="match status" value="1"/>
</dbReference>
<dbReference type="Proteomes" id="UP000011058">
    <property type="component" value="Chromosome"/>
</dbReference>
<proteinExistence type="predicted"/>
<reference evidence="1 2" key="1">
    <citation type="journal article" date="2012" name="J. Bacteriol.">
        <title>Genome Sequence of Fibrella aestuarina BUZ 2T, a Filamentous Marine Bacterium.</title>
        <authorList>
            <person name="Filippini M."/>
            <person name="Qi W."/>
            <person name="Blom J."/>
            <person name="Goesmann A."/>
            <person name="Smits T.H."/>
            <person name="Bagheri H.C."/>
        </authorList>
    </citation>
    <scope>NUCLEOTIDE SEQUENCE [LARGE SCALE GENOMIC DNA]</scope>
    <source>
        <strain evidence="2">BUZ 2T</strain>
    </source>
</reference>
<keyword evidence="2" id="KW-1185">Reference proteome</keyword>
<accession>I0KCC5</accession>
<dbReference type="STRING" id="1166018.FAES_3771"/>
<dbReference type="AlphaFoldDB" id="I0KCC5"/>
<protein>
    <recommendedName>
        <fullName evidence="3">DUF3828 domain-containing protein</fullName>
    </recommendedName>
</protein>
<dbReference type="eggNOG" id="ENOG5032TZE">
    <property type="taxonomic scope" value="Bacteria"/>
</dbReference>
<name>I0KCC5_9BACT</name>
<sequence length="177" mass="19585">MPMRPLLLLLPLAVACQTSPKATETAATKPDTVAVDLNKMPGRDAPRSAADRMVRALYFEHDKEENPFLEAGNPTLATQYFTPSTAKLVQAKAAKLGKQKRHAINPLYNVPDKQVTKMWVMPGNVAGDKAVIFVTYTDANTGKEQAMRCEAELIEKGRWRISDIVYGDGKRLTEVLK</sequence>
<dbReference type="KEGG" id="fae:FAES_3771"/>
<evidence type="ECO:0000313" key="2">
    <source>
        <dbReference type="Proteomes" id="UP000011058"/>
    </source>
</evidence>
<evidence type="ECO:0008006" key="3">
    <source>
        <dbReference type="Google" id="ProtNLM"/>
    </source>
</evidence>
<dbReference type="HOGENOM" id="CLU_1515726_0_0_10"/>
<evidence type="ECO:0000313" key="1">
    <source>
        <dbReference type="EMBL" id="CCH01778.1"/>
    </source>
</evidence>
<dbReference type="EMBL" id="HE796683">
    <property type="protein sequence ID" value="CCH01778.1"/>
    <property type="molecule type" value="Genomic_DNA"/>
</dbReference>
<gene>
    <name evidence="1" type="ORF">FAES_3771</name>
</gene>
<organism evidence="1 2">
    <name type="scientific">Fibrella aestuarina BUZ 2</name>
    <dbReference type="NCBI Taxonomy" id="1166018"/>
    <lineage>
        <taxon>Bacteria</taxon>
        <taxon>Pseudomonadati</taxon>
        <taxon>Bacteroidota</taxon>
        <taxon>Cytophagia</taxon>
        <taxon>Cytophagales</taxon>
        <taxon>Spirosomataceae</taxon>
        <taxon>Fibrella</taxon>
    </lineage>
</organism>